<dbReference type="InterPro" id="IPR012337">
    <property type="entry name" value="RNaseH-like_sf"/>
</dbReference>
<comment type="caution">
    <text evidence="7">The sequence shown here is derived from an EMBL/GenBank/DDBJ whole genome shotgun (WGS) entry which is preliminary data.</text>
</comment>
<keyword evidence="2 5" id="KW-0690">Ribosome biogenesis</keyword>
<dbReference type="Gene3D" id="3.30.420.140">
    <property type="entry name" value="YqgF/RNase H-like domain"/>
    <property type="match status" value="1"/>
</dbReference>
<protein>
    <recommendedName>
        <fullName evidence="5">Putative pre-16S rRNA nuclease</fullName>
        <ecNumber evidence="5">3.1.-.-</ecNumber>
    </recommendedName>
</protein>
<organism evidence="7 8">
    <name type="scientific">Candidatus Methylomirabilis tolerans</name>
    <dbReference type="NCBI Taxonomy" id="3123416"/>
    <lineage>
        <taxon>Bacteria</taxon>
        <taxon>Candidatus Methylomirabilota</taxon>
        <taxon>Candidatus Methylomirabilia</taxon>
        <taxon>Candidatus Methylomirabilales</taxon>
        <taxon>Candidatus Methylomirabilaceae</taxon>
        <taxon>Candidatus Methylomirabilis</taxon>
    </lineage>
</organism>
<dbReference type="CDD" id="cd16964">
    <property type="entry name" value="YqgF"/>
    <property type="match status" value="1"/>
</dbReference>
<evidence type="ECO:0000256" key="4">
    <source>
        <dbReference type="ARBA" id="ARBA00022801"/>
    </source>
</evidence>
<dbReference type="GO" id="GO:0004518">
    <property type="term" value="F:nuclease activity"/>
    <property type="evidence" value="ECO:0007669"/>
    <property type="project" value="UniProtKB-KW"/>
</dbReference>
<dbReference type="GO" id="GO:0000967">
    <property type="term" value="P:rRNA 5'-end processing"/>
    <property type="evidence" value="ECO:0007669"/>
    <property type="project" value="UniProtKB-UniRule"/>
</dbReference>
<dbReference type="InterPro" id="IPR006641">
    <property type="entry name" value="YqgF/RNaseH-like_dom"/>
</dbReference>
<keyword evidence="4 5" id="KW-0378">Hydrolase</keyword>
<sequence length="144" mass="15737">MQRYLGIDFGTKRIGIAVSDGLGLTAQPLSTLEPSSEQEALGAIQELIDQYGVIEVVVGLPKNMDGSLGPAAEAALAFAKRLEEGGTAKVTMWDERLTSRAAERLLIEADLSRAKRKRRVDQMAAILILQGFLDRCHRQRESSL</sequence>
<comment type="subcellular location">
    <subcellularLocation>
        <location evidence="5">Cytoplasm</location>
    </subcellularLocation>
</comment>
<dbReference type="HAMAP" id="MF_00651">
    <property type="entry name" value="Nuclease_YqgF"/>
    <property type="match status" value="1"/>
</dbReference>
<feature type="domain" description="YqgF/RNase H-like" evidence="6">
    <location>
        <begin position="2"/>
        <end position="102"/>
    </location>
</feature>
<reference evidence="7 8" key="1">
    <citation type="journal article" date="2021" name="bioRxiv">
        <title>Unraveling nitrogen, sulfur and carbon metabolic pathways and microbial community transcriptional responses to substrate deprivation and toxicity stresses in a bioreactor mimicking anoxic brackish coastal sediment conditions.</title>
        <authorList>
            <person name="Martins P.D."/>
            <person name="Echeveste M.J."/>
            <person name="Arshad A."/>
            <person name="Kurth J."/>
            <person name="Ouboter H."/>
            <person name="Jetten M.S.M."/>
            <person name="Welte C.U."/>
        </authorList>
    </citation>
    <scope>NUCLEOTIDE SEQUENCE [LARGE SCALE GENOMIC DNA]</scope>
    <source>
        <strain evidence="7">MAG_38</strain>
    </source>
</reference>
<dbReference type="Proteomes" id="UP001197609">
    <property type="component" value="Unassembled WGS sequence"/>
</dbReference>
<dbReference type="Pfam" id="PF03652">
    <property type="entry name" value="RuvX"/>
    <property type="match status" value="1"/>
</dbReference>
<evidence type="ECO:0000256" key="3">
    <source>
        <dbReference type="ARBA" id="ARBA00022722"/>
    </source>
</evidence>
<proteinExistence type="inferred from homology"/>
<dbReference type="PANTHER" id="PTHR33317">
    <property type="entry name" value="POLYNUCLEOTIDYL TRANSFERASE, RIBONUCLEASE H-LIKE SUPERFAMILY PROTEIN"/>
    <property type="match status" value="1"/>
</dbReference>
<evidence type="ECO:0000256" key="5">
    <source>
        <dbReference type="HAMAP-Rule" id="MF_00651"/>
    </source>
</evidence>
<evidence type="ECO:0000256" key="1">
    <source>
        <dbReference type="ARBA" id="ARBA00022490"/>
    </source>
</evidence>
<evidence type="ECO:0000256" key="2">
    <source>
        <dbReference type="ARBA" id="ARBA00022517"/>
    </source>
</evidence>
<dbReference type="InterPro" id="IPR037027">
    <property type="entry name" value="YqgF/RNaseH-like_dom_sf"/>
</dbReference>
<comment type="similarity">
    <text evidence="5">Belongs to the YqgF HJR family.</text>
</comment>
<dbReference type="InterPro" id="IPR005227">
    <property type="entry name" value="YqgF"/>
</dbReference>
<dbReference type="GO" id="GO:0016788">
    <property type="term" value="F:hydrolase activity, acting on ester bonds"/>
    <property type="evidence" value="ECO:0007669"/>
    <property type="project" value="UniProtKB-UniRule"/>
</dbReference>
<dbReference type="SMART" id="SM00732">
    <property type="entry name" value="YqgFc"/>
    <property type="match status" value="1"/>
</dbReference>
<evidence type="ECO:0000313" key="8">
    <source>
        <dbReference type="Proteomes" id="UP001197609"/>
    </source>
</evidence>
<dbReference type="EC" id="3.1.-.-" evidence="5"/>
<name>A0AAJ1AGK9_9BACT</name>
<comment type="function">
    <text evidence="5">Could be a nuclease involved in processing of the 5'-end of pre-16S rRNA.</text>
</comment>
<keyword evidence="3 5" id="KW-0540">Nuclease</keyword>
<evidence type="ECO:0000259" key="6">
    <source>
        <dbReference type="SMART" id="SM00732"/>
    </source>
</evidence>
<dbReference type="PANTHER" id="PTHR33317:SF4">
    <property type="entry name" value="POLYNUCLEOTIDYL TRANSFERASE, RIBONUCLEASE H-LIKE SUPERFAMILY PROTEIN"/>
    <property type="match status" value="1"/>
</dbReference>
<dbReference type="GO" id="GO:0005829">
    <property type="term" value="C:cytosol"/>
    <property type="evidence" value="ECO:0007669"/>
    <property type="project" value="TreeGrafter"/>
</dbReference>
<dbReference type="AlphaFoldDB" id="A0AAJ1AGK9"/>
<dbReference type="NCBIfam" id="TIGR00250">
    <property type="entry name" value="RNAse_H_YqgF"/>
    <property type="match status" value="1"/>
</dbReference>
<dbReference type="EMBL" id="JAIOIU010000021">
    <property type="protein sequence ID" value="MBZ0158854.1"/>
    <property type="molecule type" value="Genomic_DNA"/>
</dbReference>
<keyword evidence="1 5" id="KW-0963">Cytoplasm</keyword>
<accession>A0AAJ1AGK9</accession>
<dbReference type="SUPFAM" id="SSF53098">
    <property type="entry name" value="Ribonuclease H-like"/>
    <property type="match status" value="1"/>
</dbReference>
<gene>
    <name evidence="7" type="primary">ruvX</name>
    <name evidence="7" type="ORF">K8G79_01690</name>
</gene>
<evidence type="ECO:0000313" key="7">
    <source>
        <dbReference type="EMBL" id="MBZ0158854.1"/>
    </source>
</evidence>